<dbReference type="AlphaFoldDB" id="A0A6I9WCL5"/>
<dbReference type="OrthoDB" id="10252017at2759"/>
<name>A0A6I9WCL5_9HYME</name>
<dbReference type="GeneID" id="105429116"/>
<evidence type="ECO:0000313" key="1">
    <source>
        <dbReference type="Proteomes" id="UP000504615"/>
    </source>
</evidence>
<reference evidence="2" key="1">
    <citation type="submission" date="2025-08" db="UniProtKB">
        <authorList>
            <consortium name="RefSeq"/>
        </authorList>
    </citation>
    <scope>IDENTIFICATION</scope>
</reference>
<proteinExistence type="predicted"/>
<keyword evidence="1" id="KW-1185">Reference proteome</keyword>
<organism evidence="1 2">
    <name type="scientific">Pogonomyrmex barbatus</name>
    <name type="common">red harvester ant</name>
    <dbReference type="NCBI Taxonomy" id="144034"/>
    <lineage>
        <taxon>Eukaryota</taxon>
        <taxon>Metazoa</taxon>
        <taxon>Ecdysozoa</taxon>
        <taxon>Arthropoda</taxon>
        <taxon>Hexapoda</taxon>
        <taxon>Insecta</taxon>
        <taxon>Pterygota</taxon>
        <taxon>Neoptera</taxon>
        <taxon>Endopterygota</taxon>
        <taxon>Hymenoptera</taxon>
        <taxon>Apocrita</taxon>
        <taxon>Aculeata</taxon>
        <taxon>Formicoidea</taxon>
        <taxon>Formicidae</taxon>
        <taxon>Myrmicinae</taxon>
        <taxon>Pogonomyrmex</taxon>
    </lineage>
</organism>
<evidence type="ECO:0000313" key="2">
    <source>
        <dbReference type="RefSeq" id="XP_011640169.1"/>
    </source>
</evidence>
<gene>
    <name evidence="2" type="primary">LOC105429116</name>
</gene>
<accession>A0A6I9WCL5</accession>
<protein>
    <submittedName>
        <fullName evidence="2">Uncharacterized protein LOC105429116</fullName>
    </submittedName>
</protein>
<dbReference type="Proteomes" id="UP000504615">
    <property type="component" value="Unplaced"/>
</dbReference>
<sequence length="268" mass="30177">MTQIVHKIKIGPQCLLSCEGDLNSDVNCQNITICYKDGCTCAPGFWEKKCSSPCTSNTYGHGCKNICGLCKGSCNKITGICNEGCNNYRKTHIPPMCQISIDKPSTPVITSTSETTINAIGQMQYDVPHSWNRIFRNMTQLIGFFKNLEPGAIYQISCNLLVENELIYGDWKIVETQCNPAENFIVTPGGTELVINWDINSNQLHPCPKSSYHLIVRNINTNGEVSESNMYFPYTLQHLPSDTNFNVTMYHKSYKIFTQEIRTLDNEC</sequence>
<dbReference type="KEGG" id="pbar:105429116"/>
<dbReference type="Gene3D" id="2.170.300.10">
    <property type="entry name" value="Tie2 ligand-binding domain superfamily"/>
    <property type="match status" value="1"/>
</dbReference>
<dbReference type="RefSeq" id="XP_011640169.1">
    <property type="nucleotide sequence ID" value="XM_011641867.1"/>
</dbReference>